<evidence type="ECO:0008006" key="4">
    <source>
        <dbReference type="Google" id="ProtNLM"/>
    </source>
</evidence>
<evidence type="ECO:0000256" key="1">
    <source>
        <dbReference type="SAM" id="MobiDB-lite"/>
    </source>
</evidence>
<evidence type="ECO:0000313" key="2">
    <source>
        <dbReference type="EMBL" id="MBM7472474.1"/>
    </source>
</evidence>
<dbReference type="RefSeq" id="WP_205109249.1">
    <property type="nucleotide sequence ID" value="NZ_BAAAHT010000004.1"/>
</dbReference>
<reference evidence="2 3" key="1">
    <citation type="submission" date="2021-01" db="EMBL/GenBank/DDBJ databases">
        <title>Sequencing the genomes of 1000 actinobacteria strains.</title>
        <authorList>
            <person name="Klenk H.-P."/>
        </authorList>
    </citation>
    <scope>NUCLEOTIDE SEQUENCE [LARGE SCALE GENOMIC DNA]</scope>
    <source>
        <strain evidence="2 3">DSM 13057</strain>
    </source>
</reference>
<feature type="region of interest" description="Disordered" evidence="1">
    <location>
        <begin position="34"/>
        <end position="58"/>
    </location>
</feature>
<protein>
    <recommendedName>
        <fullName evidence="4">Secreted protein</fullName>
    </recommendedName>
</protein>
<dbReference type="Proteomes" id="UP000776164">
    <property type="component" value="Unassembled WGS sequence"/>
</dbReference>
<accession>A0ABS2L637</accession>
<proteinExistence type="predicted"/>
<dbReference type="EMBL" id="JAFBBU010000001">
    <property type="protein sequence ID" value="MBM7472474.1"/>
    <property type="molecule type" value="Genomic_DNA"/>
</dbReference>
<keyword evidence="3" id="KW-1185">Reference proteome</keyword>
<name>A0ABS2L637_9MICO</name>
<organism evidence="2 3">
    <name type="scientific">Subtercola frigoramans</name>
    <dbReference type="NCBI Taxonomy" id="120298"/>
    <lineage>
        <taxon>Bacteria</taxon>
        <taxon>Bacillati</taxon>
        <taxon>Actinomycetota</taxon>
        <taxon>Actinomycetes</taxon>
        <taxon>Micrococcales</taxon>
        <taxon>Microbacteriaceae</taxon>
        <taxon>Subtercola</taxon>
    </lineage>
</organism>
<comment type="caution">
    <text evidence="2">The sequence shown here is derived from an EMBL/GenBank/DDBJ whole genome shotgun (WGS) entry which is preliminary data.</text>
</comment>
<evidence type="ECO:0000313" key="3">
    <source>
        <dbReference type="Proteomes" id="UP000776164"/>
    </source>
</evidence>
<gene>
    <name evidence="2" type="ORF">JOE66_002108</name>
</gene>
<feature type="compositionally biased region" description="Low complexity" evidence="1">
    <location>
        <begin position="34"/>
        <end position="44"/>
    </location>
</feature>
<sequence>MLVVLAAIVTVLGYFWPTPAQNMVDKPVPAAVGSAAPSDASAVPSPAPTTYHGGYGPERDTFTSEHSAPYAVLNSITDNPDIGDERNFVRVKLADSTGNFGEFVRAKPGDQIELLVCVFDDASDGLAGSASTIHGLYAKFSWPSPGTDSSIGVTLGGKNATQVWDGATIISDEPVSLSILSDSATMRTNAGDFNVPIVGDYVSELPVGWSSPDGEFPVGYSSDGKYRGSGYLTLRVEVNKA</sequence>